<dbReference type="Proteomes" id="UP000277671">
    <property type="component" value="Unassembled WGS sequence"/>
</dbReference>
<dbReference type="AlphaFoldDB" id="A0A495JSQ2"/>
<evidence type="ECO:0000313" key="2">
    <source>
        <dbReference type="Proteomes" id="UP000277671"/>
    </source>
</evidence>
<name>A0A495JSQ2_9ACTN</name>
<accession>A0A495JSQ2</accession>
<dbReference type="RefSeq" id="WP_121159658.1">
    <property type="nucleotide sequence ID" value="NZ_RBKT01000001.1"/>
</dbReference>
<gene>
    <name evidence="1" type="ORF">BDK92_5958</name>
</gene>
<keyword evidence="2" id="KW-1185">Reference proteome</keyword>
<dbReference type="OrthoDB" id="3283087at2"/>
<sequence>MRFVGPEETGWVEALREVAEGQRAELDLELPGWPVYGLADSVESGWLAGWSRQDGMVVTVQIGYGLRTDESWLLVETQSRTDTTVQPLDWVLASVFAQSGEDYPVPGVLPPARDGLPDAPRAEPVDVTADTVTASALVQRVQGYVAWRLVRDDVVVTVVGRGVTTLPGLVRLTDLGSYAARRGECLAALHTGRCSEPSPLTGPDETQPLWAHHGLLTMTIASHTEHAAKLAMNRPHPPLVADWGARWEAAIRRQRQLREQGMADARQAVTAMVAQVGDLQDGAAWWKRDELRRRALNEIVWVTATGEWNVPSAEAQRAWADDRRTGLDAWQRWADGHRSG</sequence>
<reference evidence="1 2" key="1">
    <citation type="submission" date="2018-10" db="EMBL/GenBank/DDBJ databases">
        <title>Sequencing the genomes of 1000 actinobacteria strains.</title>
        <authorList>
            <person name="Klenk H.-P."/>
        </authorList>
    </citation>
    <scope>NUCLEOTIDE SEQUENCE [LARGE SCALE GENOMIC DNA]</scope>
    <source>
        <strain evidence="1 2">DSM 45175</strain>
    </source>
</reference>
<organism evidence="1 2">
    <name type="scientific">Micromonospora pisi</name>
    <dbReference type="NCBI Taxonomy" id="589240"/>
    <lineage>
        <taxon>Bacteria</taxon>
        <taxon>Bacillati</taxon>
        <taxon>Actinomycetota</taxon>
        <taxon>Actinomycetes</taxon>
        <taxon>Micromonosporales</taxon>
        <taxon>Micromonosporaceae</taxon>
        <taxon>Micromonospora</taxon>
    </lineage>
</organism>
<evidence type="ECO:0000313" key="1">
    <source>
        <dbReference type="EMBL" id="RKR91558.1"/>
    </source>
</evidence>
<proteinExistence type="predicted"/>
<comment type="caution">
    <text evidence="1">The sequence shown here is derived from an EMBL/GenBank/DDBJ whole genome shotgun (WGS) entry which is preliminary data.</text>
</comment>
<protein>
    <submittedName>
        <fullName evidence="1">Uncharacterized protein</fullName>
    </submittedName>
</protein>
<dbReference type="EMBL" id="RBKT01000001">
    <property type="protein sequence ID" value="RKR91558.1"/>
    <property type="molecule type" value="Genomic_DNA"/>
</dbReference>